<evidence type="ECO:0000313" key="2">
    <source>
        <dbReference type="Proteomes" id="UP000257317"/>
    </source>
</evidence>
<dbReference type="Proteomes" id="UP000257317">
    <property type="component" value="Unassembled WGS sequence"/>
</dbReference>
<protein>
    <submittedName>
        <fullName evidence="1">Uncharacterized protein</fullName>
    </submittedName>
</protein>
<gene>
    <name evidence="1" type="ORF">LrDSM24759_10900</name>
</gene>
<proteinExistence type="predicted"/>
<organism evidence="1 2">
    <name type="scientific">Lactobacillus rodentium</name>
    <dbReference type="NCBI Taxonomy" id="947835"/>
    <lineage>
        <taxon>Bacteria</taxon>
        <taxon>Bacillati</taxon>
        <taxon>Bacillota</taxon>
        <taxon>Bacilli</taxon>
        <taxon>Lactobacillales</taxon>
        <taxon>Lactobacillaceae</taxon>
        <taxon>Lactobacillus</taxon>
    </lineage>
</organism>
<evidence type="ECO:0000313" key="1">
    <source>
        <dbReference type="EMBL" id="GBG05176.1"/>
    </source>
</evidence>
<keyword evidence="2" id="KW-1185">Reference proteome</keyword>
<accession>A0A2Z6T7F7</accession>
<reference evidence="2" key="1">
    <citation type="submission" date="2018-03" db="EMBL/GenBank/DDBJ databases">
        <title>New taxa in the Lactobacillus gasseri group.</title>
        <authorList>
            <person name="Tanizawa Y."/>
            <person name="Tohno M."/>
            <person name="Endo A."/>
            <person name="Arita M."/>
        </authorList>
    </citation>
    <scope>NUCLEOTIDE SEQUENCE [LARGE SCALE GENOMIC DNA]</scope>
    <source>
        <strain evidence="2">DSM 24759</strain>
    </source>
</reference>
<name>A0A2Z6T7F7_9LACO</name>
<comment type="caution">
    <text evidence="1">The sequence shown here is derived from an EMBL/GenBank/DDBJ whole genome shotgun (WGS) entry which is preliminary data.</text>
</comment>
<sequence>MGSTLVKGFNHVGLRLHFVNAFVCDVRVSFANLHRSPRQIKNAAQLLKLWKSY</sequence>
<dbReference type="AlphaFoldDB" id="A0A2Z6T7F7"/>
<dbReference type="EMBL" id="BFBY01000008">
    <property type="protein sequence ID" value="GBG05176.1"/>
    <property type="molecule type" value="Genomic_DNA"/>
</dbReference>